<dbReference type="GO" id="GO:0008168">
    <property type="term" value="F:methyltransferase activity"/>
    <property type="evidence" value="ECO:0007669"/>
    <property type="project" value="UniProtKB-KW"/>
</dbReference>
<dbReference type="PATRIC" id="fig|1423738.3.peg.1228"/>
<organism evidence="3 4">
    <name type="scientific">Lapidilactobacillus dextrinicus DSM 20335</name>
    <dbReference type="NCBI Taxonomy" id="1423738"/>
    <lineage>
        <taxon>Bacteria</taxon>
        <taxon>Bacillati</taxon>
        <taxon>Bacillota</taxon>
        <taxon>Bacilli</taxon>
        <taxon>Lactobacillales</taxon>
        <taxon>Lactobacillaceae</taxon>
        <taxon>Lapidilactobacillus</taxon>
    </lineage>
</organism>
<evidence type="ECO:0000313" key="3">
    <source>
        <dbReference type="EMBL" id="KRM78190.1"/>
    </source>
</evidence>
<keyword evidence="3" id="KW-0489">Methyltransferase</keyword>
<accession>A0A0R2BFF8</accession>
<dbReference type="SUPFAM" id="SSF53335">
    <property type="entry name" value="S-adenosyl-L-methionine-dependent methyltransferases"/>
    <property type="match status" value="1"/>
</dbReference>
<dbReference type="STRING" id="1423738.FC84_GL001212"/>
<protein>
    <submittedName>
        <fullName evidence="3">UbiE COQ5 methyltransferase family protein</fullName>
    </submittedName>
</protein>
<dbReference type="AlphaFoldDB" id="A0A0R2BFF8"/>
<dbReference type="CDD" id="cd02440">
    <property type="entry name" value="AdoMet_MTases"/>
    <property type="match status" value="1"/>
</dbReference>
<evidence type="ECO:0000259" key="2">
    <source>
        <dbReference type="Pfam" id="PF13649"/>
    </source>
</evidence>
<proteinExistence type="predicted"/>
<dbReference type="Proteomes" id="UP000051813">
    <property type="component" value="Unassembled WGS sequence"/>
</dbReference>
<comment type="caution">
    <text evidence="3">The sequence shown here is derived from an EMBL/GenBank/DDBJ whole genome shotgun (WGS) entry which is preliminary data.</text>
</comment>
<sequence>MYQTFAYYYDLLMDKTLYPQWLQFTRRHLGLPLEDKKVLDLACGTGDLAVLFAQEKADTYGIDLSEEMLTLAEERALQDDVAVTWLQGDMTKLTDVGVGDFDLITCFDDSLCYLTDLAAVERCFSEVYASLKPGGTFLFDVHSLYQMNEVFPGYMYNEHDEDWAFMWSSYSDDQPNSVLHDLTFFVWRDELEAYEALHEEHHERTYPYQQYQQLLEKVGFSEVAVYGGFNDENLQEETPRWLFQAKRSDRS</sequence>
<name>A0A0R2BFF8_9LACO</name>
<evidence type="ECO:0000313" key="4">
    <source>
        <dbReference type="Proteomes" id="UP000051813"/>
    </source>
</evidence>
<dbReference type="InterPro" id="IPR041698">
    <property type="entry name" value="Methyltransf_25"/>
</dbReference>
<dbReference type="Gene3D" id="2.20.25.110">
    <property type="entry name" value="S-adenosyl-L-methionine-dependent methyltransferases"/>
    <property type="match status" value="1"/>
</dbReference>
<gene>
    <name evidence="3" type="ORF">FC84_GL001212</name>
</gene>
<dbReference type="EMBL" id="AYYK01000025">
    <property type="protein sequence ID" value="KRM78190.1"/>
    <property type="molecule type" value="Genomic_DNA"/>
</dbReference>
<keyword evidence="4" id="KW-1185">Reference proteome</keyword>
<dbReference type="InterPro" id="IPR029063">
    <property type="entry name" value="SAM-dependent_MTases_sf"/>
</dbReference>
<dbReference type="PANTHER" id="PTHR43861">
    <property type="entry name" value="TRANS-ACONITATE 2-METHYLTRANSFERASE-RELATED"/>
    <property type="match status" value="1"/>
</dbReference>
<dbReference type="Gene3D" id="3.40.50.150">
    <property type="entry name" value="Vaccinia Virus protein VP39"/>
    <property type="match status" value="1"/>
</dbReference>
<dbReference type="Pfam" id="PF13649">
    <property type="entry name" value="Methyltransf_25"/>
    <property type="match status" value="1"/>
</dbReference>
<dbReference type="RefSeq" id="WP_057757758.1">
    <property type="nucleotide sequence ID" value="NZ_AYYK01000025.1"/>
</dbReference>
<keyword evidence="1 3" id="KW-0808">Transferase</keyword>
<feature type="domain" description="Methyltransferase" evidence="2">
    <location>
        <begin position="38"/>
        <end position="135"/>
    </location>
</feature>
<reference evidence="3 4" key="1">
    <citation type="journal article" date="2015" name="Genome Announc.">
        <title>Expanding the biotechnology potential of lactobacilli through comparative genomics of 213 strains and associated genera.</title>
        <authorList>
            <person name="Sun Z."/>
            <person name="Harris H.M."/>
            <person name="McCann A."/>
            <person name="Guo C."/>
            <person name="Argimon S."/>
            <person name="Zhang W."/>
            <person name="Yang X."/>
            <person name="Jeffery I.B."/>
            <person name="Cooney J.C."/>
            <person name="Kagawa T.F."/>
            <person name="Liu W."/>
            <person name="Song Y."/>
            <person name="Salvetti E."/>
            <person name="Wrobel A."/>
            <person name="Rasinkangas P."/>
            <person name="Parkhill J."/>
            <person name="Rea M.C."/>
            <person name="O'Sullivan O."/>
            <person name="Ritari J."/>
            <person name="Douillard F.P."/>
            <person name="Paul Ross R."/>
            <person name="Yang R."/>
            <person name="Briner A.E."/>
            <person name="Felis G.E."/>
            <person name="de Vos W.M."/>
            <person name="Barrangou R."/>
            <person name="Klaenhammer T.R."/>
            <person name="Caufield P.W."/>
            <person name="Cui Y."/>
            <person name="Zhang H."/>
            <person name="O'Toole P.W."/>
        </authorList>
    </citation>
    <scope>NUCLEOTIDE SEQUENCE [LARGE SCALE GENOMIC DNA]</scope>
    <source>
        <strain evidence="3 4">DSM 20335</strain>
    </source>
</reference>
<dbReference type="GO" id="GO:0032259">
    <property type="term" value="P:methylation"/>
    <property type="evidence" value="ECO:0007669"/>
    <property type="project" value="UniProtKB-KW"/>
</dbReference>
<dbReference type="OrthoDB" id="9811589at2"/>
<evidence type="ECO:0000256" key="1">
    <source>
        <dbReference type="ARBA" id="ARBA00022679"/>
    </source>
</evidence>